<reference evidence="2 3" key="1">
    <citation type="journal article" date="2021" name="Elife">
        <title>Chloroplast acquisition without the gene transfer in kleptoplastic sea slugs, Plakobranchus ocellatus.</title>
        <authorList>
            <person name="Maeda T."/>
            <person name="Takahashi S."/>
            <person name="Yoshida T."/>
            <person name="Shimamura S."/>
            <person name="Takaki Y."/>
            <person name="Nagai Y."/>
            <person name="Toyoda A."/>
            <person name="Suzuki Y."/>
            <person name="Arimoto A."/>
            <person name="Ishii H."/>
            <person name="Satoh N."/>
            <person name="Nishiyama T."/>
            <person name="Hasebe M."/>
            <person name="Maruyama T."/>
            <person name="Minagawa J."/>
            <person name="Obokata J."/>
            <person name="Shigenobu S."/>
        </authorList>
    </citation>
    <scope>NUCLEOTIDE SEQUENCE [LARGE SCALE GENOMIC DNA]</scope>
</reference>
<comment type="caution">
    <text evidence="2">The sequence shown here is derived from an EMBL/GenBank/DDBJ whole genome shotgun (WGS) entry which is preliminary data.</text>
</comment>
<proteinExistence type="predicted"/>
<dbReference type="AlphaFoldDB" id="A0AAV4G208"/>
<dbReference type="Proteomes" id="UP000762676">
    <property type="component" value="Unassembled WGS sequence"/>
</dbReference>
<protein>
    <submittedName>
        <fullName evidence="2">Uncharacterized protein</fullName>
    </submittedName>
</protein>
<gene>
    <name evidence="2" type="ORF">ElyMa_000558500</name>
</gene>
<organism evidence="2 3">
    <name type="scientific">Elysia marginata</name>
    <dbReference type="NCBI Taxonomy" id="1093978"/>
    <lineage>
        <taxon>Eukaryota</taxon>
        <taxon>Metazoa</taxon>
        <taxon>Spiralia</taxon>
        <taxon>Lophotrochozoa</taxon>
        <taxon>Mollusca</taxon>
        <taxon>Gastropoda</taxon>
        <taxon>Heterobranchia</taxon>
        <taxon>Euthyneura</taxon>
        <taxon>Panpulmonata</taxon>
        <taxon>Sacoglossa</taxon>
        <taxon>Placobranchoidea</taxon>
        <taxon>Plakobranchidae</taxon>
        <taxon>Elysia</taxon>
    </lineage>
</organism>
<sequence>MEFMIHGDEHDYAEGSGGGDVCFYVKGRSGDDDYIKGSDDDDGGGRDDNDDGDDDVCFYVKVGGPQTRPGSSPGSFSSIMRGIMRSIIELIERARQGGQHVQLWQVEKRRTSTSTQALDGACFILYVDSGQVNDETS</sequence>
<dbReference type="EMBL" id="BMAT01001094">
    <property type="protein sequence ID" value="GFR79544.1"/>
    <property type="molecule type" value="Genomic_DNA"/>
</dbReference>
<keyword evidence="3" id="KW-1185">Reference proteome</keyword>
<evidence type="ECO:0000313" key="3">
    <source>
        <dbReference type="Proteomes" id="UP000762676"/>
    </source>
</evidence>
<evidence type="ECO:0000256" key="1">
    <source>
        <dbReference type="SAM" id="MobiDB-lite"/>
    </source>
</evidence>
<evidence type="ECO:0000313" key="2">
    <source>
        <dbReference type="EMBL" id="GFR79544.1"/>
    </source>
</evidence>
<name>A0AAV4G208_9GAST</name>
<feature type="compositionally biased region" description="Basic and acidic residues" evidence="1">
    <location>
        <begin position="29"/>
        <end position="47"/>
    </location>
</feature>
<feature type="region of interest" description="Disordered" evidence="1">
    <location>
        <begin position="29"/>
        <end position="76"/>
    </location>
</feature>
<accession>A0AAV4G208</accession>